<evidence type="ECO:0000313" key="1">
    <source>
        <dbReference type="EMBL" id="GBP93123.1"/>
    </source>
</evidence>
<dbReference type="EMBL" id="BGZK01002339">
    <property type="protein sequence ID" value="GBP93123.1"/>
    <property type="molecule type" value="Genomic_DNA"/>
</dbReference>
<evidence type="ECO:0000313" key="2">
    <source>
        <dbReference type="Proteomes" id="UP000299102"/>
    </source>
</evidence>
<protein>
    <submittedName>
        <fullName evidence="1">Uncharacterized protein</fullName>
    </submittedName>
</protein>
<dbReference type="Proteomes" id="UP000299102">
    <property type="component" value="Unassembled WGS sequence"/>
</dbReference>
<accession>A0A4C2A1Q2</accession>
<organism evidence="1 2">
    <name type="scientific">Eumeta variegata</name>
    <name type="common">Bagworm moth</name>
    <name type="synonym">Eumeta japonica</name>
    <dbReference type="NCBI Taxonomy" id="151549"/>
    <lineage>
        <taxon>Eukaryota</taxon>
        <taxon>Metazoa</taxon>
        <taxon>Ecdysozoa</taxon>
        <taxon>Arthropoda</taxon>
        <taxon>Hexapoda</taxon>
        <taxon>Insecta</taxon>
        <taxon>Pterygota</taxon>
        <taxon>Neoptera</taxon>
        <taxon>Endopterygota</taxon>
        <taxon>Lepidoptera</taxon>
        <taxon>Glossata</taxon>
        <taxon>Ditrysia</taxon>
        <taxon>Tineoidea</taxon>
        <taxon>Psychidae</taxon>
        <taxon>Oiketicinae</taxon>
        <taxon>Eumeta</taxon>
    </lineage>
</organism>
<proteinExistence type="predicted"/>
<reference evidence="1 2" key="1">
    <citation type="journal article" date="2019" name="Commun. Biol.">
        <title>The bagworm genome reveals a unique fibroin gene that provides high tensile strength.</title>
        <authorList>
            <person name="Kono N."/>
            <person name="Nakamura H."/>
            <person name="Ohtoshi R."/>
            <person name="Tomita M."/>
            <person name="Numata K."/>
            <person name="Arakawa K."/>
        </authorList>
    </citation>
    <scope>NUCLEOTIDE SEQUENCE [LARGE SCALE GENOMIC DNA]</scope>
</reference>
<keyword evidence="2" id="KW-1185">Reference proteome</keyword>
<comment type="caution">
    <text evidence="1">The sequence shown here is derived from an EMBL/GenBank/DDBJ whole genome shotgun (WGS) entry which is preliminary data.</text>
</comment>
<gene>
    <name evidence="1" type="ORF">EVAR_65061_1</name>
</gene>
<dbReference type="AlphaFoldDB" id="A0A4C2A1Q2"/>
<sequence>MCSTLDSLVKWNLSSSFSSLGQINEEYFTSGCKRLRKRRPPFPGTLPISRILHEIPNVSAPLIRSGARASCGRRRREVFEEIGRATDNVESFFVAALLAVIRRPKELGFRGSKNRIERSSAIQPQFGI</sequence>
<name>A0A4C2A1Q2_EUMVA</name>